<evidence type="ECO:0000256" key="1">
    <source>
        <dbReference type="ARBA" id="ARBA00004370"/>
    </source>
</evidence>
<dbReference type="InterPro" id="IPR036034">
    <property type="entry name" value="PDZ_sf"/>
</dbReference>
<evidence type="ECO:0000313" key="5">
    <source>
        <dbReference type="EnsemblMetazoa" id="MESCA001868-PA"/>
    </source>
</evidence>
<dbReference type="InterPro" id="IPR050614">
    <property type="entry name" value="Synaptic_Scaffolding_LAP-MAGUK"/>
</dbReference>
<dbReference type="GO" id="GO:0031594">
    <property type="term" value="C:neuromuscular junction"/>
    <property type="evidence" value="ECO:0007669"/>
    <property type="project" value="TreeGrafter"/>
</dbReference>
<dbReference type="Proteomes" id="UP000015102">
    <property type="component" value="Unassembled WGS sequence"/>
</dbReference>
<dbReference type="AlphaFoldDB" id="T1GEU7"/>
<proteinExistence type="predicted"/>
<protein>
    <recommendedName>
        <fullName evidence="4">PDZ domain-containing protein</fullName>
    </recommendedName>
</protein>
<dbReference type="GO" id="GO:0097120">
    <property type="term" value="P:receptor localization to synapse"/>
    <property type="evidence" value="ECO:0007669"/>
    <property type="project" value="TreeGrafter"/>
</dbReference>
<evidence type="ECO:0000313" key="6">
    <source>
        <dbReference type="Proteomes" id="UP000015102"/>
    </source>
</evidence>
<dbReference type="EMBL" id="CAQQ02136159">
    <property type="status" value="NOT_ANNOTATED_CDS"/>
    <property type="molecule type" value="Genomic_DNA"/>
</dbReference>
<keyword evidence="6" id="KW-1185">Reference proteome</keyword>
<dbReference type="STRING" id="36166.T1GEU7"/>
<evidence type="ECO:0000256" key="2">
    <source>
        <dbReference type="ARBA" id="ARBA00023136"/>
    </source>
</evidence>
<dbReference type="SUPFAM" id="SSF50156">
    <property type="entry name" value="PDZ domain-like"/>
    <property type="match status" value="1"/>
</dbReference>
<dbReference type="EMBL" id="CAQQ02136160">
    <property type="status" value="NOT_ANNOTATED_CDS"/>
    <property type="molecule type" value="Genomic_DNA"/>
</dbReference>
<dbReference type="GO" id="GO:0019901">
    <property type="term" value="F:protein kinase binding"/>
    <property type="evidence" value="ECO:0007669"/>
    <property type="project" value="TreeGrafter"/>
</dbReference>
<organism evidence="5 6">
    <name type="scientific">Megaselia scalaris</name>
    <name type="common">Humpbacked fly</name>
    <name type="synonym">Phora scalaris</name>
    <dbReference type="NCBI Taxonomy" id="36166"/>
    <lineage>
        <taxon>Eukaryota</taxon>
        <taxon>Metazoa</taxon>
        <taxon>Ecdysozoa</taxon>
        <taxon>Arthropoda</taxon>
        <taxon>Hexapoda</taxon>
        <taxon>Insecta</taxon>
        <taxon>Pterygota</taxon>
        <taxon>Neoptera</taxon>
        <taxon>Endopterygota</taxon>
        <taxon>Diptera</taxon>
        <taxon>Brachycera</taxon>
        <taxon>Muscomorpha</taxon>
        <taxon>Platypezoidea</taxon>
        <taxon>Phoridae</taxon>
        <taxon>Megaseliini</taxon>
        <taxon>Megaselia</taxon>
    </lineage>
</organism>
<name>T1GEU7_MEGSC</name>
<dbReference type="GO" id="GO:0007268">
    <property type="term" value="P:chemical synaptic transmission"/>
    <property type="evidence" value="ECO:0007669"/>
    <property type="project" value="TreeGrafter"/>
</dbReference>
<keyword evidence="2" id="KW-0472">Membrane</keyword>
<dbReference type="HOGENOM" id="CLU_149433_0_0_1"/>
<dbReference type="GO" id="GO:0099072">
    <property type="term" value="P:regulation of postsynaptic membrane neurotransmitter receptor levels"/>
    <property type="evidence" value="ECO:0007669"/>
    <property type="project" value="TreeGrafter"/>
</dbReference>
<dbReference type="PANTHER" id="PTHR23119:SF51">
    <property type="entry name" value="DISKS LARGE 1 TUMOR SUPPRESSOR PROTEIN"/>
    <property type="match status" value="1"/>
</dbReference>
<dbReference type="GO" id="GO:0098839">
    <property type="term" value="C:postsynaptic density membrane"/>
    <property type="evidence" value="ECO:0007669"/>
    <property type="project" value="TreeGrafter"/>
</dbReference>
<dbReference type="InterPro" id="IPR001478">
    <property type="entry name" value="PDZ"/>
</dbReference>
<dbReference type="SMART" id="SM00228">
    <property type="entry name" value="PDZ"/>
    <property type="match status" value="1"/>
</dbReference>
<dbReference type="GO" id="GO:0043005">
    <property type="term" value="C:neuron projection"/>
    <property type="evidence" value="ECO:0007669"/>
    <property type="project" value="TreeGrafter"/>
</dbReference>
<reference evidence="6" key="1">
    <citation type="submission" date="2013-02" db="EMBL/GenBank/DDBJ databases">
        <authorList>
            <person name="Hughes D."/>
        </authorList>
    </citation>
    <scope>NUCLEOTIDE SEQUENCE</scope>
    <source>
        <strain>Durham</strain>
        <strain evidence="6">NC isolate 2 -- Noor lab</strain>
    </source>
</reference>
<dbReference type="OMA" id="CNNIDLR"/>
<dbReference type="Pfam" id="PF00595">
    <property type="entry name" value="PDZ"/>
    <property type="match status" value="1"/>
</dbReference>
<sequence>MEPASRYASSNVLAPVPPGTPRAVSTEDITREPRTVTLQKGDKGLGFNIVGGEDSHGIYVSFILAGGPADLGGELKRGDQLLSCNNIDLRNATHEEAAQALKSGSKFLYIEKIKY</sequence>
<dbReference type="GO" id="GO:0045197">
    <property type="term" value="P:establishment or maintenance of epithelial cell apical/basal polarity"/>
    <property type="evidence" value="ECO:0007669"/>
    <property type="project" value="TreeGrafter"/>
</dbReference>
<dbReference type="GO" id="GO:0043113">
    <property type="term" value="P:receptor clustering"/>
    <property type="evidence" value="ECO:0007669"/>
    <property type="project" value="TreeGrafter"/>
</dbReference>
<dbReference type="PANTHER" id="PTHR23119">
    <property type="entry name" value="DISCS LARGE"/>
    <property type="match status" value="1"/>
</dbReference>
<dbReference type="PROSITE" id="PS50106">
    <property type="entry name" value="PDZ"/>
    <property type="match status" value="1"/>
</dbReference>
<dbReference type="GO" id="GO:0098609">
    <property type="term" value="P:cell-cell adhesion"/>
    <property type="evidence" value="ECO:0007669"/>
    <property type="project" value="TreeGrafter"/>
</dbReference>
<dbReference type="EnsemblMetazoa" id="MESCA001868-RA">
    <property type="protein sequence ID" value="MESCA001868-PA"/>
    <property type="gene ID" value="MESCA001868"/>
</dbReference>
<evidence type="ECO:0000259" key="4">
    <source>
        <dbReference type="PROSITE" id="PS50106"/>
    </source>
</evidence>
<feature type="region of interest" description="Disordered" evidence="3">
    <location>
        <begin position="1"/>
        <end position="27"/>
    </location>
</feature>
<evidence type="ECO:0000256" key="3">
    <source>
        <dbReference type="SAM" id="MobiDB-lite"/>
    </source>
</evidence>
<accession>T1GEU7</accession>
<dbReference type="GO" id="GO:0016323">
    <property type="term" value="C:basolateral plasma membrane"/>
    <property type="evidence" value="ECO:0007669"/>
    <property type="project" value="TreeGrafter"/>
</dbReference>
<comment type="subcellular location">
    <subcellularLocation>
        <location evidence="1">Membrane</location>
    </subcellularLocation>
</comment>
<dbReference type="Gene3D" id="2.30.42.10">
    <property type="match status" value="1"/>
</dbReference>
<reference evidence="5" key="2">
    <citation type="submission" date="2015-06" db="UniProtKB">
        <authorList>
            <consortium name="EnsemblMetazoa"/>
        </authorList>
    </citation>
    <scope>IDENTIFICATION</scope>
</reference>
<feature type="domain" description="PDZ" evidence="4">
    <location>
        <begin position="35"/>
        <end position="115"/>
    </location>
</feature>